<evidence type="ECO:0000313" key="1">
    <source>
        <dbReference type="EMBL" id="OBS69863.1"/>
    </source>
</evidence>
<comment type="caution">
    <text evidence="1">The sequence shown here is derived from an EMBL/GenBank/DDBJ whole genome shotgun (WGS) entry which is preliminary data.</text>
</comment>
<accession>A0A1A6GU60</accession>
<keyword evidence="2" id="KW-1185">Reference proteome</keyword>
<gene>
    <name evidence="1" type="ORF">A6R68_01596</name>
</gene>
<dbReference type="AlphaFoldDB" id="A0A1A6GU60"/>
<dbReference type="EMBL" id="LZPO01066729">
    <property type="protein sequence ID" value="OBS69863.1"/>
    <property type="molecule type" value="Genomic_DNA"/>
</dbReference>
<organism evidence="1 2">
    <name type="scientific">Neotoma lepida</name>
    <name type="common">Desert woodrat</name>
    <dbReference type="NCBI Taxonomy" id="56216"/>
    <lineage>
        <taxon>Eukaryota</taxon>
        <taxon>Metazoa</taxon>
        <taxon>Chordata</taxon>
        <taxon>Craniata</taxon>
        <taxon>Vertebrata</taxon>
        <taxon>Euteleostomi</taxon>
        <taxon>Mammalia</taxon>
        <taxon>Eutheria</taxon>
        <taxon>Euarchontoglires</taxon>
        <taxon>Glires</taxon>
        <taxon>Rodentia</taxon>
        <taxon>Myomorpha</taxon>
        <taxon>Muroidea</taxon>
        <taxon>Cricetidae</taxon>
        <taxon>Neotominae</taxon>
        <taxon>Neotoma</taxon>
    </lineage>
</organism>
<dbReference type="InterPro" id="IPR003448">
    <property type="entry name" value="Mopterin_biosynth_MoaE"/>
</dbReference>
<dbReference type="OrthoDB" id="5531344at2759"/>
<dbReference type="Pfam" id="PF02391">
    <property type="entry name" value="MoaE"/>
    <property type="match status" value="1"/>
</dbReference>
<dbReference type="InterPro" id="IPR036563">
    <property type="entry name" value="MoaE_sf"/>
</dbReference>
<dbReference type="Gene3D" id="3.90.1170.40">
    <property type="entry name" value="Molybdopterin biosynthesis MoaE subunit"/>
    <property type="match status" value="1"/>
</dbReference>
<dbReference type="SUPFAM" id="SSF54690">
    <property type="entry name" value="Molybdopterin synthase subunit MoaE"/>
    <property type="match status" value="1"/>
</dbReference>
<sequence>MSSLEISNSCFRLEMKLPLSSQLVEDSASEPSRKDVADVEGKPKDIIQFTDKKLSRLKSHKNEIRKICSDIRQKWPVRHIVVFHQLGLVLVTEASTIIAVSSAHRATSLEAVSYAIDSLKVKVPIGEKEIYEESASSWKRNKECF</sequence>
<dbReference type="GO" id="GO:0006777">
    <property type="term" value="P:Mo-molybdopterin cofactor biosynthetic process"/>
    <property type="evidence" value="ECO:0007669"/>
    <property type="project" value="InterPro"/>
</dbReference>
<name>A0A1A6GU60_NEOLE</name>
<protein>
    <submittedName>
        <fullName evidence="1">Uncharacterized protein</fullName>
    </submittedName>
</protein>
<proteinExistence type="predicted"/>
<reference evidence="1 2" key="1">
    <citation type="submission" date="2016-06" db="EMBL/GenBank/DDBJ databases">
        <title>The Draft Genome Sequence and Annotation of the Desert Woodrat Neotoma lepida.</title>
        <authorList>
            <person name="Campbell M."/>
            <person name="Oakeson K.F."/>
            <person name="Yandell M."/>
            <person name="Halpert J.R."/>
            <person name="Dearing D."/>
        </authorList>
    </citation>
    <scope>NUCLEOTIDE SEQUENCE [LARGE SCALE GENOMIC DNA]</scope>
    <source>
        <strain evidence="1">417</strain>
        <tissue evidence="1">Liver</tissue>
    </source>
</reference>
<dbReference type="STRING" id="56216.A0A1A6GU60"/>
<evidence type="ECO:0000313" key="2">
    <source>
        <dbReference type="Proteomes" id="UP000092124"/>
    </source>
</evidence>
<dbReference type="Proteomes" id="UP000092124">
    <property type="component" value="Unassembled WGS sequence"/>
</dbReference>
<dbReference type="PANTHER" id="PTHR23404">
    <property type="entry name" value="MOLYBDOPTERIN SYNTHASE RELATED"/>
    <property type="match status" value="1"/>
</dbReference>